<evidence type="ECO:0000313" key="3">
    <source>
        <dbReference type="Proteomes" id="UP001141327"/>
    </source>
</evidence>
<reference evidence="2" key="1">
    <citation type="journal article" date="2022" name="bioRxiv">
        <title>Genomics of Preaxostyla Flagellates Illuminates Evolutionary Transitions and the Path Towards Mitochondrial Loss.</title>
        <authorList>
            <person name="Novak L.V.F."/>
            <person name="Treitli S.C."/>
            <person name="Pyrih J."/>
            <person name="Halakuc P."/>
            <person name="Pipaliya S.V."/>
            <person name="Vacek V."/>
            <person name="Brzon O."/>
            <person name="Soukal P."/>
            <person name="Eme L."/>
            <person name="Dacks J.B."/>
            <person name="Karnkowska A."/>
            <person name="Elias M."/>
            <person name="Hampl V."/>
        </authorList>
    </citation>
    <scope>NUCLEOTIDE SEQUENCE</scope>
    <source>
        <strain evidence="2">RCP-MX</strain>
    </source>
</reference>
<evidence type="ECO:0000256" key="1">
    <source>
        <dbReference type="SAM" id="Coils"/>
    </source>
</evidence>
<organism evidence="2 3">
    <name type="scientific">Paratrimastix pyriformis</name>
    <dbReference type="NCBI Taxonomy" id="342808"/>
    <lineage>
        <taxon>Eukaryota</taxon>
        <taxon>Metamonada</taxon>
        <taxon>Preaxostyla</taxon>
        <taxon>Paratrimastigidae</taxon>
        <taxon>Paratrimastix</taxon>
    </lineage>
</organism>
<gene>
    <name evidence="2" type="ORF">PAPYR_11357</name>
</gene>
<keyword evidence="1" id="KW-0175">Coiled coil</keyword>
<feature type="coiled-coil region" evidence="1">
    <location>
        <begin position="64"/>
        <end position="105"/>
    </location>
</feature>
<comment type="caution">
    <text evidence="2">The sequence shown here is derived from an EMBL/GenBank/DDBJ whole genome shotgun (WGS) entry which is preliminary data.</text>
</comment>
<name>A0ABQ8U9M2_9EUKA</name>
<dbReference type="Proteomes" id="UP001141327">
    <property type="component" value="Unassembled WGS sequence"/>
</dbReference>
<protein>
    <submittedName>
        <fullName evidence="2">Uncharacterized protein</fullName>
    </submittedName>
</protein>
<keyword evidence="3" id="KW-1185">Reference proteome</keyword>
<accession>A0ABQ8U9M2</accession>
<evidence type="ECO:0000313" key="2">
    <source>
        <dbReference type="EMBL" id="KAJ4454039.1"/>
    </source>
</evidence>
<dbReference type="EMBL" id="JAPMOS010000191">
    <property type="protein sequence ID" value="KAJ4454039.1"/>
    <property type="molecule type" value="Genomic_DNA"/>
</dbReference>
<proteinExistence type="predicted"/>
<sequence>MFLFLPGPPQECPEAHIPTKLDRIRLIPNSQLFTPRSTLTALRADHERVLADQAAEQRTSGAQRANLKKALEELTLTAAQSSQRADEAEAEKAALAARCGQLEADLATAQATLASHPETAAALAAARTECAEQKARVEQLAPVLDDMDVLLEQFVMLQKRLEVTELAAQRAGADLTALRAAAEAAAQAEGAGGSGVATVAAKGIPPLSTIEGASPQVTLASICLPEICSSQG</sequence>